<sequence length="573" mass="62462">MTTLILLSVVLLLGLLAWGKIQAYKLFMGILLLYYAFDLIPLESMLQNFVNPALVTLALLLMVSQVLEKTNFFQLISSYLIRPNVQTSILRMGGLVGFGSAFLNNTAVVATLMSSVGKSKQHPPSKLLIPLSYIAILGGTMTLIGTSTHLIVNSFVVQAGLPALEVFDFFYVGVVLLVVGSLTIAVLAPIILPKINMEQVQSKDYFIEAKVLPGSEIIGKSVESAGLRNLEDLYLAQVLNEQGSVKAVSPEYIIQNGDRLMFAGDPKAASKLLLIDGVVLPGADDSKRIEQLVEVVVSHQSTLIGQTLKSVNFRNKFDAAVVAIRRGDEQLDNRLSEVELQAGDALILTTGPDFKKRENLDKNFYFYTEVNAQRHLNTKESLIASIGFIVVILLAAMNVLPLIKGLIFLLGGFLLFKLTNFNEVRRRLPFEIILIVGAALGVAQVMMDYGVAQQLADWVMYVFSPWGLLGSLIGVYLLTMLLTEMVTNNAAAALGIPIALATAHALDASAMPYIMTVAYAASASFLTPYGYQTNLMVYTPGGYRFLDYIKMGLPVSLVYGITVISLVPLVFPF</sequence>
<evidence type="ECO:0000313" key="9">
    <source>
        <dbReference type="EMBL" id="BCN92760.1"/>
    </source>
</evidence>
<keyword evidence="5 7" id="KW-1133">Transmembrane helix</keyword>
<keyword evidence="6 7" id="KW-0472">Membrane</keyword>
<feature type="domain" description="RCK C-terminal" evidence="8">
    <location>
        <begin position="280"/>
        <end position="366"/>
    </location>
</feature>
<feature type="transmembrane region" description="Helical" evidence="7">
    <location>
        <begin position="458"/>
        <end position="478"/>
    </location>
</feature>
<feature type="transmembrane region" description="Helical" evidence="7">
    <location>
        <begin position="133"/>
        <end position="157"/>
    </location>
</feature>
<feature type="transmembrane region" description="Helical" evidence="7">
    <location>
        <begin position="428"/>
        <end position="446"/>
    </location>
</feature>
<evidence type="ECO:0000256" key="2">
    <source>
        <dbReference type="ARBA" id="ARBA00022448"/>
    </source>
</evidence>
<reference evidence="9" key="1">
    <citation type="journal article" date="2022" name="Arch. Microbiol.">
        <title>Thiomicrorhabdus immobilis sp. nov., a mesophilic sulfur-oxidizing bacterium isolated from sediment of a brackish lake in northern Japan.</title>
        <authorList>
            <person name="Kojima H."/>
            <person name="Mochizuki J."/>
            <person name="Kanda M."/>
            <person name="Watanabe T."/>
            <person name="Fukui M."/>
        </authorList>
    </citation>
    <scope>NUCLEOTIDE SEQUENCE</scope>
    <source>
        <strain evidence="9">Am19</strain>
    </source>
</reference>
<feature type="transmembrane region" description="Helical" evidence="7">
    <location>
        <begin position="512"/>
        <end position="531"/>
    </location>
</feature>
<keyword evidence="10" id="KW-1185">Reference proteome</keyword>
<dbReference type="Proteomes" id="UP001054820">
    <property type="component" value="Chromosome"/>
</dbReference>
<evidence type="ECO:0000313" key="10">
    <source>
        <dbReference type="Proteomes" id="UP001054820"/>
    </source>
</evidence>
<dbReference type="PANTHER" id="PTHR43652:SF2">
    <property type="entry name" value="BASIC AMINO ACID ANTIPORTER YFCC-RELATED"/>
    <property type="match status" value="1"/>
</dbReference>
<dbReference type="Gene3D" id="3.30.70.1450">
    <property type="entry name" value="Regulator of K+ conductance, C-terminal domain"/>
    <property type="match status" value="2"/>
</dbReference>
<dbReference type="Pfam" id="PF03600">
    <property type="entry name" value="CitMHS"/>
    <property type="match status" value="1"/>
</dbReference>
<evidence type="ECO:0000256" key="3">
    <source>
        <dbReference type="ARBA" id="ARBA00022692"/>
    </source>
</evidence>
<feature type="transmembrane region" description="Helical" evidence="7">
    <location>
        <begin position="490"/>
        <end position="506"/>
    </location>
</feature>
<feature type="domain" description="RCK C-terminal" evidence="8">
    <location>
        <begin position="192"/>
        <end position="278"/>
    </location>
</feature>
<evidence type="ECO:0000259" key="8">
    <source>
        <dbReference type="PROSITE" id="PS51202"/>
    </source>
</evidence>
<proteinExistence type="predicted"/>
<dbReference type="EMBL" id="AP024202">
    <property type="protein sequence ID" value="BCN92760.1"/>
    <property type="molecule type" value="Genomic_DNA"/>
</dbReference>
<feature type="transmembrane region" description="Helical" evidence="7">
    <location>
        <begin position="169"/>
        <end position="192"/>
    </location>
</feature>
<organism evidence="9 10">
    <name type="scientific">Thiomicrorhabdus immobilis</name>
    <dbReference type="NCBI Taxonomy" id="2791037"/>
    <lineage>
        <taxon>Bacteria</taxon>
        <taxon>Pseudomonadati</taxon>
        <taxon>Pseudomonadota</taxon>
        <taxon>Gammaproteobacteria</taxon>
        <taxon>Thiotrichales</taxon>
        <taxon>Piscirickettsiaceae</taxon>
        <taxon>Thiomicrorhabdus</taxon>
    </lineage>
</organism>
<dbReference type="PANTHER" id="PTHR43652">
    <property type="entry name" value="BASIC AMINO ACID ANTIPORTER YFCC-RELATED"/>
    <property type="match status" value="1"/>
</dbReference>
<name>A0ABN6CXZ0_9GAMM</name>
<evidence type="ECO:0000256" key="6">
    <source>
        <dbReference type="ARBA" id="ARBA00023136"/>
    </source>
</evidence>
<dbReference type="PROSITE" id="PS51202">
    <property type="entry name" value="RCK_C"/>
    <property type="match status" value="2"/>
</dbReference>
<gene>
    <name evidence="9" type="primary">yfbS</name>
    <name evidence="9" type="ORF">THMIRHAM_05450</name>
</gene>
<dbReference type="Pfam" id="PF02080">
    <property type="entry name" value="TrkA_C"/>
    <property type="match status" value="2"/>
</dbReference>
<evidence type="ECO:0000256" key="4">
    <source>
        <dbReference type="ARBA" id="ARBA00022737"/>
    </source>
</evidence>
<evidence type="ECO:0000256" key="5">
    <source>
        <dbReference type="ARBA" id="ARBA00022989"/>
    </source>
</evidence>
<dbReference type="InterPro" id="IPR036721">
    <property type="entry name" value="RCK_C_sf"/>
</dbReference>
<dbReference type="InterPro" id="IPR006037">
    <property type="entry name" value="RCK_C"/>
</dbReference>
<keyword evidence="4" id="KW-0677">Repeat</keyword>
<keyword evidence="2" id="KW-0813">Transport</keyword>
<protein>
    <submittedName>
        <fullName evidence="9">SLC13 family permease</fullName>
    </submittedName>
</protein>
<feature type="transmembrane region" description="Helical" evidence="7">
    <location>
        <begin position="49"/>
        <end position="67"/>
    </location>
</feature>
<dbReference type="InterPro" id="IPR051679">
    <property type="entry name" value="DASS-Related_Transporters"/>
</dbReference>
<dbReference type="SUPFAM" id="SSF116726">
    <property type="entry name" value="TrkA C-terminal domain-like"/>
    <property type="match status" value="2"/>
</dbReference>
<dbReference type="RefSeq" id="WP_237262949.1">
    <property type="nucleotide sequence ID" value="NZ_AP024202.1"/>
</dbReference>
<evidence type="ECO:0000256" key="7">
    <source>
        <dbReference type="SAM" id="Phobius"/>
    </source>
</evidence>
<evidence type="ECO:0000256" key="1">
    <source>
        <dbReference type="ARBA" id="ARBA00004141"/>
    </source>
</evidence>
<feature type="transmembrane region" description="Helical" evidence="7">
    <location>
        <begin position="88"/>
        <end position="113"/>
    </location>
</feature>
<dbReference type="InterPro" id="IPR004680">
    <property type="entry name" value="Cit_transptr-like_dom"/>
</dbReference>
<feature type="transmembrane region" description="Helical" evidence="7">
    <location>
        <begin position="383"/>
        <end position="416"/>
    </location>
</feature>
<accession>A0ABN6CXZ0</accession>
<feature type="transmembrane region" description="Helical" evidence="7">
    <location>
        <begin position="552"/>
        <end position="571"/>
    </location>
</feature>
<comment type="subcellular location">
    <subcellularLocation>
        <location evidence="1">Membrane</location>
        <topology evidence="1">Multi-pass membrane protein</topology>
    </subcellularLocation>
</comment>
<keyword evidence="3 7" id="KW-0812">Transmembrane</keyword>